<gene>
    <name evidence="2" type="ORF">CO048_00165</name>
</gene>
<keyword evidence="1" id="KW-1133">Transmembrane helix</keyword>
<dbReference type="EMBL" id="PFRZ01000004">
    <property type="protein sequence ID" value="PJC34400.1"/>
    <property type="molecule type" value="Genomic_DNA"/>
</dbReference>
<dbReference type="Proteomes" id="UP000230580">
    <property type="component" value="Unassembled WGS sequence"/>
</dbReference>
<evidence type="ECO:0000313" key="3">
    <source>
        <dbReference type="Proteomes" id="UP000230580"/>
    </source>
</evidence>
<protein>
    <submittedName>
        <fullName evidence="2">Uncharacterized protein</fullName>
    </submittedName>
</protein>
<proteinExistence type="predicted"/>
<name>A0A2M8F569_9BACT</name>
<accession>A0A2M8F569</accession>
<sequence length="201" mass="22798">MVKIYAKSPHQSAPISASVRGLLWHALIRRKVLVFSFLFLLVTLPILYLVIKYQSPIQAAQIEKNISRRMTEGFLLRASLNKGWQSQKKQHDNNQRTSNIKKQETNIGLIKLHNFILLTNETANNQQRTLITIPNSITGIDGLSSDEIKIGTTKEPKNKVPTLMKISANLSTWPAERMGNSAIFNISKDYIRIINSFQELA</sequence>
<feature type="transmembrane region" description="Helical" evidence="1">
    <location>
        <begin position="32"/>
        <end position="51"/>
    </location>
</feature>
<keyword evidence="1" id="KW-0472">Membrane</keyword>
<dbReference type="AlphaFoldDB" id="A0A2M8F569"/>
<organism evidence="2 3">
    <name type="scientific">Candidatus Roizmanbacteria bacterium CG_4_9_14_0_2_um_filter_35_15</name>
    <dbReference type="NCBI Taxonomy" id="1974836"/>
    <lineage>
        <taxon>Bacteria</taxon>
        <taxon>Candidatus Roizmaniibacteriota</taxon>
    </lineage>
</organism>
<reference evidence="3" key="1">
    <citation type="submission" date="2017-09" db="EMBL/GenBank/DDBJ databases">
        <title>Depth-based differentiation of microbial function through sediment-hosted aquifers and enrichment of novel symbionts in the deep terrestrial subsurface.</title>
        <authorList>
            <person name="Probst A.J."/>
            <person name="Ladd B."/>
            <person name="Jarett J.K."/>
            <person name="Geller-Mcgrath D.E."/>
            <person name="Sieber C.M.K."/>
            <person name="Emerson J.B."/>
            <person name="Anantharaman K."/>
            <person name="Thomas B.C."/>
            <person name="Malmstrom R."/>
            <person name="Stieglmeier M."/>
            <person name="Klingl A."/>
            <person name="Woyke T."/>
            <person name="Ryan C.M."/>
            <person name="Banfield J.F."/>
        </authorList>
    </citation>
    <scope>NUCLEOTIDE SEQUENCE [LARGE SCALE GENOMIC DNA]</scope>
</reference>
<evidence type="ECO:0000256" key="1">
    <source>
        <dbReference type="SAM" id="Phobius"/>
    </source>
</evidence>
<keyword evidence="1" id="KW-0812">Transmembrane</keyword>
<evidence type="ECO:0000313" key="2">
    <source>
        <dbReference type="EMBL" id="PJC34400.1"/>
    </source>
</evidence>
<comment type="caution">
    <text evidence="2">The sequence shown here is derived from an EMBL/GenBank/DDBJ whole genome shotgun (WGS) entry which is preliminary data.</text>
</comment>